<feature type="transmembrane region" description="Helical" evidence="1">
    <location>
        <begin position="114"/>
        <end position="134"/>
    </location>
</feature>
<comment type="function">
    <text evidence="1">Catalyzes the cleavage of beta-carotene at its central double bond (15,15') to yield two molecules of all-trans-retinal.</text>
</comment>
<feature type="transmembrane region" description="Helical" evidence="1">
    <location>
        <begin position="188"/>
        <end position="214"/>
    </location>
</feature>
<feature type="transmembrane region" description="Helical" evidence="1">
    <location>
        <begin position="62"/>
        <end position="94"/>
    </location>
</feature>
<evidence type="ECO:0000256" key="1">
    <source>
        <dbReference type="HAMAP-Rule" id="MF_02093"/>
    </source>
</evidence>
<comment type="similarity">
    <text evidence="1">Belongs to the Brp/Blh beta-carotene diooxygenase family.</text>
</comment>
<dbReference type="InterPro" id="IPR022270">
    <property type="entry name" value="Blh_diox"/>
</dbReference>
<proteinExistence type="inferred from homology"/>
<gene>
    <name evidence="2" type="ORF">V8G58_12620</name>
</gene>
<keyword evidence="1" id="KW-0560">Oxidoreductase</keyword>
<keyword evidence="1" id="KW-0479">Metal-binding</keyword>
<dbReference type="NCBIfam" id="TIGR03753">
    <property type="entry name" value="blh_monoox"/>
    <property type="match status" value="1"/>
</dbReference>
<protein>
    <recommendedName>
        <fullName evidence="1">Probable beta-carotene 15,15'-dioxygenase</fullName>
        <ecNumber evidence="1">1.13.11.63</ecNumber>
    </recommendedName>
</protein>
<accession>A0ABW7N0Y5</accession>
<keyword evidence="1" id="KW-0812">Transmembrane</keyword>
<feature type="transmembrane region" description="Helical" evidence="1">
    <location>
        <begin position="155"/>
        <end position="176"/>
    </location>
</feature>
<dbReference type="RefSeq" id="WP_344741760.1">
    <property type="nucleotide sequence ID" value="NZ_BAABAY010000006.1"/>
</dbReference>
<dbReference type="HAMAP" id="MF_02093">
    <property type="entry name" value="Beta_carotene_diox"/>
    <property type="match status" value="1"/>
</dbReference>
<feature type="transmembrane region" description="Helical" evidence="1">
    <location>
        <begin position="244"/>
        <end position="262"/>
    </location>
</feature>
<comment type="caution">
    <text evidence="2">The sequence shown here is derived from an EMBL/GenBank/DDBJ whole genome shotgun (WGS) entry which is preliminary data.</text>
</comment>
<dbReference type="Pfam" id="PF15461">
    <property type="entry name" value="BCD"/>
    <property type="match status" value="1"/>
</dbReference>
<keyword evidence="3" id="KW-1185">Reference proteome</keyword>
<dbReference type="EC" id="1.13.11.63" evidence="1"/>
<feature type="transmembrane region" description="Helical" evidence="1">
    <location>
        <begin position="28"/>
        <end position="50"/>
    </location>
</feature>
<comment type="cofactor">
    <cofactor evidence="1">
        <name>Fe(2+)</name>
        <dbReference type="ChEBI" id="CHEBI:29033"/>
    </cofactor>
</comment>
<keyword evidence="1" id="KW-1133">Transmembrane helix</keyword>
<comment type="subcellular location">
    <subcellularLocation>
        <location evidence="1">Cell membrane</location>
        <topology evidence="1">Multi-pass membrane protein</topology>
    </subcellularLocation>
</comment>
<name>A0ABW7N0Y5_9FLAO</name>
<keyword evidence="1" id="KW-0472">Membrane</keyword>
<keyword evidence="1" id="KW-0408">Iron</keyword>
<feature type="transmembrane region" description="Helical" evidence="1">
    <location>
        <begin position="268"/>
        <end position="287"/>
    </location>
</feature>
<reference evidence="2 3" key="1">
    <citation type="submission" date="2024-02" db="EMBL/GenBank/DDBJ databases">
        <title>A Gaetbulibacter species isolated from tidal flats and genomic insights of their niches.</title>
        <authorList>
            <person name="Ye Y."/>
        </authorList>
    </citation>
    <scope>NUCLEOTIDE SEQUENCE [LARGE SCALE GENOMIC DNA]</scope>
    <source>
        <strain evidence="2 3">KYW382</strain>
    </source>
</reference>
<dbReference type="EMBL" id="JBAWKB010000004">
    <property type="protein sequence ID" value="MFH6772779.1"/>
    <property type="molecule type" value="Genomic_DNA"/>
</dbReference>
<organism evidence="2 3">
    <name type="scientific">Gaetbulibacter aestuarii</name>
    <dbReference type="NCBI Taxonomy" id="1502358"/>
    <lineage>
        <taxon>Bacteria</taxon>
        <taxon>Pseudomonadati</taxon>
        <taxon>Bacteroidota</taxon>
        <taxon>Flavobacteriia</taxon>
        <taxon>Flavobacteriales</taxon>
        <taxon>Flavobacteriaceae</taxon>
        <taxon>Gaetbulibacter</taxon>
    </lineage>
</organism>
<evidence type="ECO:0000313" key="2">
    <source>
        <dbReference type="EMBL" id="MFH6772779.1"/>
    </source>
</evidence>
<sequence>MTNFYNIAIVLSFVGLWINAILPQNLEIILGFLLIFSFGILHGSNDILILDTIENKKSQFPFLKILITYVITVLIVVVVFYMLPSFALLLFILFSGFHFGQQHWEHKDLNVSMVVKNMFYAIYGLLVLNLLFVCQSKDVINIVDIITGQKITVTLIQYTFIVNTILLITAAGYLLLKNSDLKSQLLAEVFYLLLFAIIFKVGTLIWSFAIYFIFWHSIPSLLEQIQFIYGNISKKSIWDYCKKALPYWLVSLTGMAVLVYLFEDTALFYALFFSFIAAVTFPHTIVINKLFMNKKTQPE</sequence>
<evidence type="ECO:0000313" key="3">
    <source>
        <dbReference type="Proteomes" id="UP001610100"/>
    </source>
</evidence>
<dbReference type="Proteomes" id="UP001610100">
    <property type="component" value="Unassembled WGS sequence"/>
</dbReference>
<feature type="transmembrane region" description="Helical" evidence="1">
    <location>
        <begin position="5"/>
        <end position="22"/>
    </location>
</feature>
<comment type="catalytic activity">
    <reaction evidence="1">
        <text>all-trans-beta-carotene + O2 = 2 all-trans-retinal</text>
        <dbReference type="Rhea" id="RHEA:32887"/>
        <dbReference type="ChEBI" id="CHEBI:15379"/>
        <dbReference type="ChEBI" id="CHEBI:17579"/>
        <dbReference type="ChEBI" id="CHEBI:17898"/>
        <dbReference type="EC" id="1.13.11.63"/>
    </reaction>
</comment>
<keyword evidence="1" id="KW-1003">Cell membrane</keyword>
<keyword evidence="1" id="KW-0223">Dioxygenase</keyword>
<comment type="caution">
    <text evidence="1">Lacks conserved residue(s) required for the propagation of feature annotation.</text>
</comment>